<gene>
    <name evidence="1" type="ORF">A5892_15585</name>
</gene>
<dbReference type="Proteomes" id="UP000077875">
    <property type="component" value="Chromosome"/>
</dbReference>
<evidence type="ECO:0000313" key="1">
    <source>
        <dbReference type="EMBL" id="ANF58712.1"/>
    </source>
</evidence>
<dbReference type="STRING" id="376489.A5892_15585"/>
<dbReference type="KEGG" id="haa:A5892_15585"/>
<evidence type="ECO:0000313" key="2">
    <source>
        <dbReference type="Proteomes" id="UP000077875"/>
    </source>
</evidence>
<proteinExistence type="predicted"/>
<name>A0A172YHU3_9GAMM</name>
<reference evidence="1 2" key="1">
    <citation type="submission" date="2016-04" db="EMBL/GenBank/DDBJ databases">
        <title>Complete Genome Sequence of Halotalea alkalilenta IHB B 13600.</title>
        <authorList>
            <person name="Swarnkar M.K."/>
            <person name="Sharma A."/>
            <person name="Kaushal K."/>
            <person name="Soni R."/>
            <person name="Rana S."/>
            <person name="Singh A.K."/>
            <person name="Gulati A."/>
        </authorList>
    </citation>
    <scope>NUCLEOTIDE SEQUENCE [LARGE SCALE GENOMIC DNA]</scope>
    <source>
        <strain evidence="1 2">IHB B 13600</strain>
    </source>
</reference>
<dbReference type="RefSeq" id="WP_064123568.1">
    <property type="nucleotide sequence ID" value="NZ_CP015243.1"/>
</dbReference>
<protein>
    <submittedName>
        <fullName evidence="1">Uncharacterized protein</fullName>
    </submittedName>
</protein>
<keyword evidence="2" id="KW-1185">Reference proteome</keyword>
<dbReference type="EMBL" id="CP015243">
    <property type="protein sequence ID" value="ANF58712.1"/>
    <property type="molecule type" value="Genomic_DNA"/>
</dbReference>
<dbReference type="AlphaFoldDB" id="A0A172YHU3"/>
<organism evidence="1 2">
    <name type="scientific">Halotalea alkalilenta</name>
    <dbReference type="NCBI Taxonomy" id="376489"/>
    <lineage>
        <taxon>Bacteria</taxon>
        <taxon>Pseudomonadati</taxon>
        <taxon>Pseudomonadota</taxon>
        <taxon>Gammaproteobacteria</taxon>
        <taxon>Oceanospirillales</taxon>
        <taxon>Halomonadaceae</taxon>
        <taxon>Halotalea</taxon>
    </lineage>
</organism>
<accession>A0A172YHU3</accession>
<sequence>MNDKSGALACPKCDSQETVKLQPAEAPAQLKCNTCGYLSEYRMALIKACAHKVTDAAAASSEKAT</sequence>